<evidence type="ECO:0000313" key="4">
    <source>
        <dbReference type="Proteomes" id="UP001596047"/>
    </source>
</evidence>
<feature type="transmembrane region" description="Helical" evidence="1">
    <location>
        <begin position="110"/>
        <end position="135"/>
    </location>
</feature>
<sequence>MKHSAFNAWKMLVMALPKGIASFVVVVAGLAISLPLSVFIVGLPLLTLTLVLCRRMMESENEYAERWIRGIQHNQPAIGSMKSPEKRHGWKSFLSVLGQKRSYRGLIYSFLQFPIGIAAFTVAIVLPATVLALMLSPLAYEVSLRMYDFVLFSNPRVFSGMLPNLEPYQLSWVVGGFGVLFALLLPLTLRVLGRFYTSWLQEITGAELLQSDERSAKALEYEDMPQAENVDTNPLRLVSGLKDGRPDPKDKATRAEMMQLISKL</sequence>
<feature type="transmembrane region" description="Helical" evidence="1">
    <location>
        <begin position="20"/>
        <end position="53"/>
    </location>
</feature>
<keyword evidence="1" id="KW-0472">Membrane</keyword>
<comment type="caution">
    <text evidence="3">The sequence shown here is derived from an EMBL/GenBank/DDBJ whole genome shotgun (WGS) entry which is preliminary data.</text>
</comment>
<keyword evidence="1" id="KW-0812">Transmembrane</keyword>
<dbReference type="RefSeq" id="WP_379187972.1">
    <property type="nucleotide sequence ID" value="NZ_JBHSOW010000035.1"/>
</dbReference>
<feature type="domain" description="Putative sensor" evidence="2">
    <location>
        <begin position="12"/>
        <end position="196"/>
    </location>
</feature>
<evidence type="ECO:0000313" key="3">
    <source>
        <dbReference type="EMBL" id="MFC5649450.1"/>
    </source>
</evidence>
<gene>
    <name evidence="3" type="ORF">ACFPYJ_09955</name>
</gene>
<evidence type="ECO:0000256" key="1">
    <source>
        <dbReference type="SAM" id="Phobius"/>
    </source>
</evidence>
<dbReference type="EMBL" id="JBHSOW010000035">
    <property type="protein sequence ID" value="MFC5649450.1"/>
    <property type="molecule type" value="Genomic_DNA"/>
</dbReference>
<feature type="transmembrane region" description="Helical" evidence="1">
    <location>
        <begin position="170"/>
        <end position="192"/>
    </location>
</feature>
<evidence type="ECO:0000259" key="2">
    <source>
        <dbReference type="Pfam" id="PF13796"/>
    </source>
</evidence>
<keyword evidence="1" id="KW-1133">Transmembrane helix</keyword>
<protein>
    <submittedName>
        <fullName evidence="3">Sensor domain-containing protein</fullName>
    </submittedName>
</protein>
<accession>A0ABW0VZ38</accession>
<dbReference type="Pfam" id="PF13796">
    <property type="entry name" value="Sensor"/>
    <property type="match status" value="1"/>
</dbReference>
<proteinExistence type="predicted"/>
<dbReference type="Proteomes" id="UP001596047">
    <property type="component" value="Unassembled WGS sequence"/>
</dbReference>
<name>A0ABW0VZ38_9BACL</name>
<keyword evidence="4" id="KW-1185">Reference proteome</keyword>
<reference evidence="4" key="1">
    <citation type="journal article" date="2019" name="Int. J. Syst. Evol. Microbiol.">
        <title>The Global Catalogue of Microorganisms (GCM) 10K type strain sequencing project: providing services to taxonomists for standard genome sequencing and annotation.</title>
        <authorList>
            <consortium name="The Broad Institute Genomics Platform"/>
            <consortium name="The Broad Institute Genome Sequencing Center for Infectious Disease"/>
            <person name="Wu L."/>
            <person name="Ma J."/>
        </authorList>
    </citation>
    <scope>NUCLEOTIDE SEQUENCE [LARGE SCALE GENOMIC DNA]</scope>
    <source>
        <strain evidence="4">CGMCC 1.3240</strain>
    </source>
</reference>
<dbReference type="InterPro" id="IPR025828">
    <property type="entry name" value="Put_sensor_dom"/>
</dbReference>
<organism evidence="3 4">
    <name type="scientific">Paenibacillus solisilvae</name>
    <dbReference type="NCBI Taxonomy" id="2486751"/>
    <lineage>
        <taxon>Bacteria</taxon>
        <taxon>Bacillati</taxon>
        <taxon>Bacillota</taxon>
        <taxon>Bacilli</taxon>
        <taxon>Bacillales</taxon>
        <taxon>Paenibacillaceae</taxon>
        <taxon>Paenibacillus</taxon>
    </lineage>
</organism>